<evidence type="ECO:0000256" key="2">
    <source>
        <dbReference type="SAM" id="Phobius"/>
    </source>
</evidence>
<evidence type="ECO:0000313" key="4">
    <source>
        <dbReference type="Proteomes" id="UP000249590"/>
    </source>
</evidence>
<evidence type="ECO:0000313" key="3">
    <source>
        <dbReference type="EMBL" id="RAI00613.1"/>
    </source>
</evidence>
<keyword evidence="2" id="KW-1133">Transmembrane helix</keyword>
<dbReference type="RefSeq" id="WP_111346712.1">
    <property type="nucleotide sequence ID" value="NZ_JAIWKD010000008.1"/>
</dbReference>
<comment type="caution">
    <text evidence="3">The sequence shown here is derived from an EMBL/GenBank/DDBJ whole genome shotgun (WGS) entry which is preliminary data.</text>
</comment>
<protein>
    <submittedName>
        <fullName evidence="3">Uncharacterized protein</fullName>
    </submittedName>
</protein>
<keyword evidence="2" id="KW-0472">Membrane</keyword>
<feature type="region of interest" description="Disordered" evidence="1">
    <location>
        <begin position="52"/>
        <end position="73"/>
    </location>
</feature>
<proteinExistence type="predicted"/>
<gene>
    <name evidence="3" type="ORF">DLJ53_15255</name>
</gene>
<dbReference type="Proteomes" id="UP000249590">
    <property type="component" value="Unassembled WGS sequence"/>
</dbReference>
<accession>A0A8B2NTX2</accession>
<sequence length="73" mass="7917">MVEYRNTQDVRQGERGMRTFVVLIVSATIAALIAIGGYFYVFSEDDRDLQGAVPSTGTIEAPAETTPPVQPAQ</sequence>
<dbReference type="EMBL" id="QHHQ01000003">
    <property type="protein sequence ID" value="RAI00613.1"/>
    <property type="molecule type" value="Genomic_DNA"/>
</dbReference>
<dbReference type="AlphaFoldDB" id="A0A8B2NTX2"/>
<evidence type="ECO:0000256" key="1">
    <source>
        <dbReference type="SAM" id="MobiDB-lite"/>
    </source>
</evidence>
<reference evidence="3 4" key="1">
    <citation type="submission" date="2018-05" db="EMBL/GenBank/DDBJ databases">
        <title>Acuticoccus sediminis sp. nov., isolated from deep-sea sediment of Indian Ocean.</title>
        <authorList>
            <person name="Liu X."/>
            <person name="Lai Q."/>
            <person name="Du Y."/>
            <person name="Sun F."/>
            <person name="Zhang X."/>
            <person name="Wang S."/>
            <person name="Shao Z."/>
        </authorList>
    </citation>
    <scope>NUCLEOTIDE SEQUENCE [LARGE SCALE GENOMIC DNA]</scope>
    <source>
        <strain evidence="3 4">PTG4-2</strain>
    </source>
</reference>
<name>A0A8B2NTX2_9HYPH</name>
<dbReference type="OrthoDB" id="9986191at2"/>
<organism evidence="3 4">
    <name type="scientific">Acuticoccus sediminis</name>
    <dbReference type="NCBI Taxonomy" id="2184697"/>
    <lineage>
        <taxon>Bacteria</taxon>
        <taxon>Pseudomonadati</taxon>
        <taxon>Pseudomonadota</taxon>
        <taxon>Alphaproteobacteria</taxon>
        <taxon>Hyphomicrobiales</taxon>
        <taxon>Amorphaceae</taxon>
        <taxon>Acuticoccus</taxon>
    </lineage>
</organism>
<keyword evidence="2" id="KW-0812">Transmembrane</keyword>
<feature type="transmembrane region" description="Helical" evidence="2">
    <location>
        <begin position="20"/>
        <end position="41"/>
    </location>
</feature>
<keyword evidence="4" id="KW-1185">Reference proteome</keyword>